<dbReference type="EMBL" id="HM997019">
    <property type="protein sequence ID" value="AEK81959.1"/>
    <property type="molecule type" value="Genomic_DNA"/>
</dbReference>
<evidence type="ECO:0000313" key="2">
    <source>
        <dbReference type="Proteomes" id="UP000001639"/>
    </source>
</evidence>
<sequence>MSLKLHQLTSVNHSTPLFLNLALITKMERPSEDFVRLYLVSGDVEEVTNRSFQSALTASGSEVYEFKGVQEKDPIANTTEFERLDGSDIEDVTNLSDGTMVQEAALAEPHDNAQIEGSEAVYDEEEDISPEDVFRVIQELGLEQVSPKDIANIALVMRATKGLK</sequence>
<dbReference type="Proteomes" id="UP000001639">
    <property type="component" value="Segment"/>
</dbReference>
<name>G0X4X7_9CAUD</name>
<reference evidence="1 2" key="1">
    <citation type="journal article" date="2011" name="Arch. Virol.">
        <title>The genome sequence of enterobacterial phage 7-11, which possesses an unusually elongated head.</title>
        <authorList>
            <person name="Kropinski A.M."/>
            <person name="Lingohr E.J."/>
            <person name="Ackermann H.W."/>
        </authorList>
    </citation>
    <scope>NUCLEOTIDE SEQUENCE [LARGE SCALE GENOMIC DNA]</scope>
</reference>
<dbReference type="KEGG" id="vg:11117511"/>
<proteinExistence type="predicted"/>
<evidence type="ECO:0000313" key="1">
    <source>
        <dbReference type="EMBL" id="AEK81959.1"/>
    </source>
</evidence>
<accession>G0X4X7</accession>
<dbReference type="GeneID" id="11117511"/>
<organism evidence="1 2">
    <name type="scientific">Salmonella phage 7-11</name>
    <dbReference type="NCBI Taxonomy" id="1054968"/>
    <lineage>
        <taxon>Viruses</taxon>
        <taxon>Duplodnaviria</taxon>
        <taxon>Heunggongvirae</taxon>
        <taxon>Uroviricota</taxon>
        <taxon>Caudoviricetes</taxon>
        <taxon>Grimontviridae</taxon>
        <taxon>Moazamivirus</taxon>
        <taxon>Moazamivirus 711</taxon>
    </lineage>
</organism>
<keyword evidence="2" id="KW-1185">Reference proteome</keyword>
<protein>
    <submittedName>
        <fullName evidence="1">Uncharacterized protein</fullName>
    </submittedName>
</protein>
<dbReference type="OrthoDB" id="40399at10239"/>
<dbReference type="RefSeq" id="YP_004782419.1">
    <property type="nucleotide sequence ID" value="NC_015938.1"/>
</dbReference>